<comment type="caution">
    <text evidence="2">The sequence shown here is derived from an EMBL/GenBank/DDBJ whole genome shotgun (WGS) entry which is preliminary data.</text>
</comment>
<accession>A0A9Q3I522</accession>
<dbReference type="PANTHER" id="PTHR23274">
    <property type="entry name" value="DNA HELICASE-RELATED"/>
    <property type="match status" value="1"/>
</dbReference>
<keyword evidence="3" id="KW-1185">Reference proteome</keyword>
<dbReference type="Pfam" id="PF21530">
    <property type="entry name" value="Pif1_2B_dom"/>
    <property type="match status" value="1"/>
</dbReference>
<evidence type="ECO:0000259" key="1">
    <source>
        <dbReference type="Pfam" id="PF21530"/>
    </source>
</evidence>
<protein>
    <recommendedName>
        <fullName evidence="1">DNA helicase Pif1-like 2B domain-containing protein</fullName>
    </recommendedName>
</protein>
<dbReference type="PANTHER" id="PTHR23274:SF51">
    <property type="entry name" value="OS03G0423850 PROTEIN"/>
    <property type="match status" value="1"/>
</dbReference>
<evidence type="ECO:0000313" key="3">
    <source>
        <dbReference type="Proteomes" id="UP000765509"/>
    </source>
</evidence>
<dbReference type="AlphaFoldDB" id="A0A9Q3I522"/>
<evidence type="ECO:0000313" key="2">
    <source>
        <dbReference type="EMBL" id="MBW0530021.1"/>
    </source>
</evidence>
<dbReference type="SUPFAM" id="SSF52540">
    <property type="entry name" value="P-loop containing nucleoside triphosphate hydrolases"/>
    <property type="match status" value="1"/>
</dbReference>
<dbReference type="EMBL" id="AVOT02035622">
    <property type="protein sequence ID" value="MBW0530021.1"/>
    <property type="molecule type" value="Genomic_DNA"/>
</dbReference>
<reference evidence="2" key="1">
    <citation type="submission" date="2021-03" db="EMBL/GenBank/DDBJ databases">
        <title>Draft genome sequence of rust myrtle Austropuccinia psidii MF-1, a brazilian biotype.</title>
        <authorList>
            <person name="Quecine M.C."/>
            <person name="Pachon D.M.R."/>
            <person name="Bonatelli M.L."/>
            <person name="Correr F.H."/>
            <person name="Franceschini L.M."/>
            <person name="Leite T.F."/>
            <person name="Margarido G.R.A."/>
            <person name="Almeida C.A."/>
            <person name="Ferrarezi J.A."/>
            <person name="Labate C.A."/>
        </authorList>
    </citation>
    <scope>NUCLEOTIDE SEQUENCE</scope>
    <source>
        <strain evidence="2">MF-1</strain>
    </source>
</reference>
<gene>
    <name evidence="2" type="ORF">O181_069736</name>
</gene>
<dbReference type="GO" id="GO:0005657">
    <property type="term" value="C:replication fork"/>
    <property type="evidence" value="ECO:0007669"/>
    <property type="project" value="TreeGrafter"/>
</dbReference>
<organism evidence="2 3">
    <name type="scientific">Austropuccinia psidii MF-1</name>
    <dbReference type="NCBI Taxonomy" id="1389203"/>
    <lineage>
        <taxon>Eukaryota</taxon>
        <taxon>Fungi</taxon>
        <taxon>Dikarya</taxon>
        <taxon>Basidiomycota</taxon>
        <taxon>Pucciniomycotina</taxon>
        <taxon>Pucciniomycetes</taxon>
        <taxon>Pucciniales</taxon>
        <taxon>Sphaerophragmiaceae</taxon>
        <taxon>Austropuccinia</taxon>
    </lineage>
</organism>
<dbReference type="OrthoDB" id="3353471at2759"/>
<name>A0A9Q3I522_9BASI</name>
<feature type="domain" description="DNA helicase Pif1-like 2B" evidence="1">
    <location>
        <begin position="73"/>
        <end position="117"/>
    </location>
</feature>
<proteinExistence type="predicted"/>
<sequence>MEAGTWMKGHSLRDMFIIILINSPPVNPLAFFRKHFNILSDDCKHYLQTNLAVSDPTEDEFVVEDSPQAVPEEVLNSINPPGFPAHLLELKKGIPDMLLCILNVAKGLVNGIRLLVQDIKWHVLKCLIMTVARKGIEVLTPKIKLNLEDDDELGINFTRYQFPVTVAFEITINKSQGQSLAIVGVYLQIHVFAHGQLCVALSRTRKIVGLLVGAVGPETETTTTKIVCGDILQ</sequence>
<dbReference type="Proteomes" id="UP000765509">
    <property type="component" value="Unassembled WGS sequence"/>
</dbReference>
<dbReference type="InterPro" id="IPR027417">
    <property type="entry name" value="P-loop_NTPase"/>
</dbReference>
<dbReference type="GO" id="GO:0006260">
    <property type="term" value="P:DNA replication"/>
    <property type="evidence" value="ECO:0007669"/>
    <property type="project" value="TreeGrafter"/>
</dbReference>
<dbReference type="InterPro" id="IPR049163">
    <property type="entry name" value="Pif1-like_2B_dom"/>
</dbReference>